<dbReference type="InterPro" id="IPR001148">
    <property type="entry name" value="CA_dom"/>
</dbReference>
<evidence type="ECO:0000259" key="9">
    <source>
        <dbReference type="PROSITE" id="PS51144"/>
    </source>
</evidence>
<dbReference type="GO" id="GO:0004089">
    <property type="term" value="F:carbonate dehydratase activity"/>
    <property type="evidence" value="ECO:0007669"/>
    <property type="project" value="UniProtKB-UniRule"/>
</dbReference>
<keyword evidence="6 8" id="KW-0456">Lyase</keyword>
<dbReference type="PANTHER" id="PTHR18952">
    <property type="entry name" value="CARBONIC ANHYDRASE"/>
    <property type="match status" value="1"/>
</dbReference>
<evidence type="ECO:0000256" key="6">
    <source>
        <dbReference type="ARBA" id="ARBA00023239"/>
    </source>
</evidence>
<dbReference type="Proteomes" id="UP001557470">
    <property type="component" value="Unassembled WGS sequence"/>
</dbReference>
<gene>
    <name evidence="10" type="ORF">UPYG_G00031150</name>
</gene>
<evidence type="ECO:0000256" key="5">
    <source>
        <dbReference type="ARBA" id="ARBA00022833"/>
    </source>
</evidence>
<protein>
    <recommendedName>
        <fullName evidence="3 8">Carbonic anhydrase</fullName>
        <ecNumber evidence="3 8">4.2.1.1</ecNumber>
    </recommendedName>
</protein>
<evidence type="ECO:0000256" key="3">
    <source>
        <dbReference type="ARBA" id="ARBA00012925"/>
    </source>
</evidence>
<proteinExistence type="inferred from homology"/>
<evidence type="ECO:0000256" key="8">
    <source>
        <dbReference type="RuleBase" id="RU367011"/>
    </source>
</evidence>
<dbReference type="InterPro" id="IPR018338">
    <property type="entry name" value="Carbonic_anhydrase_a-class_CS"/>
</dbReference>
<comment type="cofactor">
    <cofactor evidence="1 8">
        <name>Zn(2+)</name>
        <dbReference type="ChEBI" id="CHEBI:29105"/>
    </cofactor>
</comment>
<keyword evidence="4 8" id="KW-0479">Metal-binding</keyword>
<keyword evidence="11" id="KW-1185">Reference proteome</keyword>
<evidence type="ECO:0000256" key="2">
    <source>
        <dbReference type="ARBA" id="ARBA00010718"/>
    </source>
</evidence>
<dbReference type="EC" id="4.2.1.1" evidence="3 8"/>
<reference evidence="10 11" key="1">
    <citation type="submission" date="2024-06" db="EMBL/GenBank/DDBJ databases">
        <authorList>
            <person name="Pan Q."/>
            <person name="Wen M."/>
            <person name="Jouanno E."/>
            <person name="Zahm M."/>
            <person name="Klopp C."/>
            <person name="Cabau C."/>
            <person name="Louis A."/>
            <person name="Berthelot C."/>
            <person name="Parey E."/>
            <person name="Roest Crollius H."/>
            <person name="Montfort J."/>
            <person name="Robinson-Rechavi M."/>
            <person name="Bouchez O."/>
            <person name="Lampietro C."/>
            <person name="Lopez Roques C."/>
            <person name="Donnadieu C."/>
            <person name="Postlethwait J."/>
            <person name="Bobe J."/>
            <person name="Verreycken H."/>
            <person name="Guiguen Y."/>
        </authorList>
    </citation>
    <scope>NUCLEOTIDE SEQUENCE [LARGE SCALE GENOMIC DNA]</scope>
    <source>
        <strain evidence="10">Up_M1</strain>
        <tissue evidence="10">Testis</tissue>
    </source>
</reference>
<keyword evidence="5 8" id="KW-0862">Zinc</keyword>
<dbReference type="SMART" id="SM01057">
    <property type="entry name" value="Carb_anhydrase"/>
    <property type="match status" value="1"/>
</dbReference>
<dbReference type="SUPFAM" id="SSF51069">
    <property type="entry name" value="Carbonic anhydrase"/>
    <property type="match status" value="1"/>
</dbReference>
<dbReference type="Pfam" id="PF00194">
    <property type="entry name" value="Carb_anhydrase"/>
    <property type="match status" value="1"/>
</dbReference>
<comment type="similarity">
    <text evidence="2 8">Belongs to the alpha-carbonic anhydrase family.</text>
</comment>
<dbReference type="InterPro" id="IPR036398">
    <property type="entry name" value="CA_dom_sf"/>
</dbReference>
<dbReference type="AlphaFoldDB" id="A0ABD0Y9V8"/>
<comment type="caution">
    <text evidence="10">The sequence shown here is derived from an EMBL/GenBank/DDBJ whole genome shotgun (WGS) entry which is preliminary data.</text>
</comment>
<evidence type="ECO:0000313" key="11">
    <source>
        <dbReference type="Proteomes" id="UP001557470"/>
    </source>
</evidence>
<sequence>MSAEWGYLPSNGPATWAATYPIANGHKQSPIDIVTAHTTHKTYLPHLKLKYHPSDSIALLNNGHTIEVTFVDDANTSTLTGGPITGTYRLAQFHFHWGSSDDHGSEHTVNKAKFPAELHLVHWNGKYPSFKEALNHPDGVAVVGVFLKIGAANPNLQKILDNVAAIQTKGEQISFPNYDAHTLLPHSLEFWTYGGSLTTPPLSECVTWIVLQDPISVSSAQMAEFRSLKFNAAGETACCMQDNYRPTQNLSERKVHRSTLIH</sequence>
<evidence type="ECO:0000313" key="10">
    <source>
        <dbReference type="EMBL" id="KAL1022696.1"/>
    </source>
</evidence>
<dbReference type="PANTHER" id="PTHR18952:SF120">
    <property type="entry name" value="CARBONIC ANHYDRASE 2"/>
    <property type="match status" value="1"/>
</dbReference>
<dbReference type="PROSITE" id="PS51144">
    <property type="entry name" value="ALPHA_CA_2"/>
    <property type="match status" value="1"/>
</dbReference>
<evidence type="ECO:0000256" key="1">
    <source>
        <dbReference type="ARBA" id="ARBA00001947"/>
    </source>
</evidence>
<organism evidence="10 11">
    <name type="scientific">Umbra pygmaea</name>
    <name type="common">Eastern mudminnow</name>
    <dbReference type="NCBI Taxonomy" id="75934"/>
    <lineage>
        <taxon>Eukaryota</taxon>
        <taxon>Metazoa</taxon>
        <taxon>Chordata</taxon>
        <taxon>Craniata</taxon>
        <taxon>Vertebrata</taxon>
        <taxon>Euteleostomi</taxon>
        <taxon>Actinopterygii</taxon>
        <taxon>Neopterygii</taxon>
        <taxon>Teleostei</taxon>
        <taxon>Protacanthopterygii</taxon>
        <taxon>Esociformes</taxon>
        <taxon>Umbridae</taxon>
        <taxon>Umbra</taxon>
    </lineage>
</organism>
<comment type="catalytic activity">
    <reaction evidence="7 8">
        <text>hydrogencarbonate + H(+) = CO2 + H2O</text>
        <dbReference type="Rhea" id="RHEA:10748"/>
        <dbReference type="ChEBI" id="CHEBI:15377"/>
        <dbReference type="ChEBI" id="CHEBI:15378"/>
        <dbReference type="ChEBI" id="CHEBI:16526"/>
        <dbReference type="ChEBI" id="CHEBI:17544"/>
        <dbReference type="EC" id="4.2.1.1"/>
    </reaction>
</comment>
<dbReference type="Gene3D" id="3.10.200.10">
    <property type="entry name" value="Alpha carbonic anhydrase"/>
    <property type="match status" value="1"/>
</dbReference>
<evidence type="ECO:0000256" key="7">
    <source>
        <dbReference type="ARBA" id="ARBA00048348"/>
    </source>
</evidence>
<dbReference type="InterPro" id="IPR023561">
    <property type="entry name" value="Carbonic_anhydrase_a-class"/>
</dbReference>
<accession>A0ABD0Y9V8</accession>
<dbReference type="GO" id="GO:0008270">
    <property type="term" value="F:zinc ion binding"/>
    <property type="evidence" value="ECO:0007669"/>
    <property type="project" value="UniProtKB-UniRule"/>
</dbReference>
<feature type="domain" description="Alpha-carbonic anhydrase" evidence="9">
    <location>
        <begin position="3"/>
        <end position="259"/>
    </location>
</feature>
<evidence type="ECO:0000256" key="4">
    <source>
        <dbReference type="ARBA" id="ARBA00022723"/>
    </source>
</evidence>
<dbReference type="PROSITE" id="PS00162">
    <property type="entry name" value="ALPHA_CA_1"/>
    <property type="match status" value="1"/>
</dbReference>
<name>A0ABD0Y9V8_UMBPY</name>
<comment type="function">
    <text evidence="8">Reversible hydration of carbon dioxide.</text>
</comment>
<dbReference type="EMBL" id="JAGEUA010000001">
    <property type="protein sequence ID" value="KAL1022696.1"/>
    <property type="molecule type" value="Genomic_DNA"/>
</dbReference>